<feature type="domain" description="Thioredoxin" evidence="14">
    <location>
        <begin position="3"/>
        <end position="155"/>
    </location>
</feature>
<dbReference type="InterPro" id="IPR036249">
    <property type="entry name" value="Thioredoxin-like_sf"/>
</dbReference>
<dbReference type="Gene3D" id="3.40.30.10">
    <property type="entry name" value="Glutaredoxin"/>
    <property type="match status" value="1"/>
</dbReference>
<dbReference type="InterPro" id="IPR013766">
    <property type="entry name" value="Thioredoxin_domain"/>
</dbReference>
<reference evidence="15" key="2">
    <citation type="submission" date="2021-09" db="EMBL/GenBank/DDBJ databases">
        <authorList>
            <person name="Gilroy R."/>
        </authorList>
    </citation>
    <scope>NUCLEOTIDE SEQUENCE</scope>
    <source>
        <strain evidence="15">4100</strain>
    </source>
</reference>
<dbReference type="GO" id="GO:0008379">
    <property type="term" value="F:thioredoxin peroxidase activity"/>
    <property type="evidence" value="ECO:0007669"/>
    <property type="project" value="TreeGrafter"/>
</dbReference>
<keyword evidence="4" id="KW-0575">Peroxidase</keyword>
<organism evidence="15 16">
    <name type="scientific">Candidatus Amulumruptor caecigallinarius</name>
    <dbReference type="NCBI Taxonomy" id="2109911"/>
    <lineage>
        <taxon>Bacteria</taxon>
        <taxon>Pseudomonadati</taxon>
        <taxon>Bacteroidota</taxon>
        <taxon>Bacteroidia</taxon>
        <taxon>Bacteroidales</taxon>
        <taxon>Muribaculaceae</taxon>
        <taxon>Candidatus Amulumruptor</taxon>
    </lineage>
</organism>
<dbReference type="AlphaFoldDB" id="A0A921E9F8"/>
<evidence type="ECO:0000256" key="1">
    <source>
        <dbReference type="ARBA" id="ARBA00003330"/>
    </source>
</evidence>
<dbReference type="GO" id="GO:0005737">
    <property type="term" value="C:cytoplasm"/>
    <property type="evidence" value="ECO:0007669"/>
    <property type="project" value="TreeGrafter"/>
</dbReference>
<comment type="subunit">
    <text evidence="2">Monomer.</text>
</comment>
<dbReference type="Pfam" id="PF00578">
    <property type="entry name" value="AhpC-TSA"/>
    <property type="match status" value="1"/>
</dbReference>
<dbReference type="EMBL" id="DYXT01000033">
    <property type="protein sequence ID" value="HJE39377.1"/>
    <property type="molecule type" value="Genomic_DNA"/>
</dbReference>
<dbReference type="CDD" id="cd03017">
    <property type="entry name" value="PRX_BCP"/>
    <property type="match status" value="1"/>
</dbReference>
<proteinExistence type="inferred from homology"/>
<dbReference type="GO" id="GO:0034599">
    <property type="term" value="P:cellular response to oxidative stress"/>
    <property type="evidence" value="ECO:0007669"/>
    <property type="project" value="TreeGrafter"/>
</dbReference>
<evidence type="ECO:0000313" key="16">
    <source>
        <dbReference type="Proteomes" id="UP000711407"/>
    </source>
</evidence>
<evidence type="ECO:0000256" key="10">
    <source>
        <dbReference type="ARBA" id="ARBA00038489"/>
    </source>
</evidence>
<dbReference type="InterPro" id="IPR050924">
    <property type="entry name" value="Peroxiredoxin_BCP/PrxQ"/>
</dbReference>
<keyword evidence="7" id="KW-1015">Disulfide bond</keyword>
<comment type="caution">
    <text evidence="15">The sequence shown here is derived from an EMBL/GenBank/DDBJ whole genome shotgun (WGS) entry which is preliminary data.</text>
</comment>
<evidence type="ECO:0000256" key="13">
    <source>
        <dbReference type="PIRSR" id="PIRSR000239-1"/>
    </source>
</evidence>
<evidence type="ECO:0000256" key="12">
    <source>
        <dbReference type="ARBA" id="ARBA00049091"/>
    </source>
</evidence>
<evidence type="ECO:0000256" key="7">
    <source>
        <dbReference type="ARBA" id="ARBA00023157"/>
    </source>
</evidence>
<evidence type="ECO:0000256" key="6">
    <source>
        <dbReference type="ARBA" id="ARBA00023002"/>
    </source>
</evidence>
<dbReference type="GO" id="GO:0045454">
    <property type="term" value="P:cell redox homeostasis"/>
    <property type="evidence" value="ECO:0007669"/>
    <property type="project" value="TreeGrafter"/>
</dbReference>
<evidence type="ECO:0000256" key="2">
    <source>
        <dbReference type="ARBA" id="ARBA00011245"/>
    </source>
</evidence>
<evidence type="ECO:0000256" key="9">
    <source>
        <dbReference type="ARBA" id="ARBA00032824"/>
    </source>
</evidence>
<comment type="similarity">
    <text evidence="10">Belongs to the peroxiredoxin family. BCP/PrxQ subfamily.</text>
</comment>
<evidence type="ECO:0000256" key="5">
    <source>
        <dbReference type="ARBA" id="ARBA00022862"/>
    </source>
</evidence>
<dbReference type="FunFam" id="3.40.30.10:FF:000007">
    <property type="entry name" value="Thioredoxin-dependent thiol peroxidase"/>
    <property type="match status" value="1"/>
</dbReference>
<comment type="function">
    <text evidence="1">Thiol-specific peroxidase that catalyzes the reduction of hydrogen peroxide and organic hydroperoxides to water and alcohols, respectively. Plays a role in cell protection against oxidative stress by detoxifying peroxides and as sensor of hydrogen peroxide-mediated signaling events.</text>
</comment>
<name>A0A921E9F8_9BACT</name>
<protein>
    <recommendedName>
        <fullName evidence="3">thioredoxin-dependent peroxiredoxin</fullName>
        <ecNumber evidence="3">1.11.1.24</ecNumber>
    </recommendedName>
    <alternativeName>
        <fullName evidence="9">Thioredoxin peroxidase</fullName>
    </alternativeName>
    <alternativeName>
        <fullName evidence="11">Thioredoxin-dependent peroxiredoxin Bcp</fullName>
    </alternativeName>
</protein>
<evidence type="ECO:0000256" key="4">
    <source>
        <dbReference type="ARBA" id="ARBA00022559"/>
    </source>
</evidence>
<dbReference type="EC" id="1.11.1.24" evidence="3"/>
<keyword evidence="8" id="KW-0676">Redox-active center</keyword>
<keyword evidence="6" id="KW-0560">Oxidoreductase</keyword>
<feature type="active site" description="Cysteine sulfenic acid (-SOH) intermediate; for peroxidase activity" evidence="13">
    <location>
        <position position="45"/>
    </location>
</feature>
<dbReference type="Proteomes" id="UP000711407">
    <property type="component" value="Unassembled WGS sequence"/>
</dbReference>
<evidence type="ECO:0000256" key="8">
    <source>
        <dbReference type="ARBA" id="ARBA00023284"/>
    </source>
</evidence>
<dbReference type="PANTHER" id="PTHR42801">
    <property type="entry name" value="THIOREDOXIN-DEPENDENT PEROXIDE REDUCTASE"/>
    <property type="match status" value="1"/>
</dbReference>
<gene>
    <name evidence="15" type="ORF">K8V47_06440</name>
</gene>
<comment type="catalytic activity">
    <reaction evidence="12">
        <text>a hydroperoxide + [thioredoxin]-dithiol = an alcohol + [thioredoxin]-disulfide + H2O</text>
        <dbReference type="Rhea" id="RHEA:62620"/>
        <dbReference type="Rhea" id="RHEA-COMP:10698"/>
        <dbReference type="Rhea" id="RHEA-COMP:10700"/>
        <dbReference type="ChEBI" id="CHEBI:15377"/>
        <dbReference type="ChEBI" id="CHEBI:29950"/>
        <dbReference type="ChEBI" id="CHEBI:30879"/>
        <dbReference type="ChEBI" id="CHEBI:35924"/>
        <dbReference type="ChEBI" id="CHEBI:50058"/>
        <dbReference type="EC" id="1.11.1.24"/>
    </reaction>
</comment>
<dbReference type="PROSITE" id="PS51352">
    <property type="entry name" value="THIOREDOXIN_2"/>
    <property type="match status" value="1"/>
</dbReference>
<dbReference type="InterPro" id="IPR000866">
    <property type="entry name" value="AhpC/TSA"/>
</dbReference>
<reference evidence="15" key="1">
    <citation type="journal article" date="2021" name="PeerJ">
        <title>Extensive microbial diversity within the chicken gut microbiome revealed by metagenomics and culture.</title>
        <authorList>
            <person name="Gilroy R."/>
            <person name="Ravi A."/>
            <person name="Getino M."/>
            <person name="Pursley I."/>
            <person name="Horton D.L."/>
            <person name="Alikhan N.F."/>
            <person name="Baker D."/>
            <person name="Gharbi K."/>
            <person name="Hall N."/>
            <person name="Watson M."/>
            <person name="Adriaenssens E.M."/>
            <person name="Foster-Nyarko E."/>
            <person name="Jarju S."/>
            <person name="Secka A."/>
            <person name="Antonio M."/>
            <person name="Oren A."/>
            <person name="Chaudhuri R.R."/>
            <person name="La Ragione R."/>
            <person name="Hildebrand F."/>
            <person name="Pallen M.J."/>
        </authorList>
    </citation>
    <scope>NUCLEOTIDE SEQUENCE</scope>
    <source>
        <strain evidence="15">4100</strain>
    </source>
</reference>
<sequence>MDLNVGDMIPDFLGIGSDGNEVHASDFGGVPLVIYFYPKDNTPGCTAEACSLRDGDAEIAAKGYKVIGISKDSVASHAKFADKYSLPFTLLSDPATEVNQAFGVWQKKKMAGREYMGTVRTTFVTDASHRITHIIRKVDTKNAASQLLGLIGGGQ</sequence>
<dbReference type="PANTHER" id="PTHR42801:SF4">
    <property type="entry name" value="AHPC_TSA FAMILY PROTEIN"/>
    <property type="match status" value="1"/>
</dbReference>
<dbReference type="InterPro" id="IPR024706">
    <property type="entry name" value="Peroxiredoxin_AhpC-typ"/>
</dbReference>
<evidence type="ECO:0000256" key="11">
    <source>
        <dbReference type="ARBA" id="ARBA00042639"/>
    </source>
</evidence>
<keyword evidence="5" id="KW-0049">Antioxidant</keyword>
<dbReference type="PIRSF" id="PIRSF000239">
    <property type="entry name" value="AHPC"/>
    <property type="match status" value="1"/>
</dbReference>
<evidence type="ECO:0000259" key="14">
    <source>
        <dbReference type="PROSITE" id="PS51352"/>
    </source>
</evidence>
<accession>A0A921E9F8</accession>
<evidence type="ECO:0000256" key="3">
    <source>
        <dbReference type="ARBA" id="ARBA00013017"/>
    </source>
</evidence>
<dbReference type="SUPFAM" id="SSF52833">
    <property type="entry name" value="Thioredoxin-like"/>
    <property type="match status" value="1"/>
</dbReference>
<evidence type="ECO:0000313" key="15">
    <source>
        <dbReference type="EMBL" id="HJE39377.1"/>
    </source>
</evidence>